<proteinExistence type="predicted"/>
<protein>
    <recommendedName>
        <fullName evidence="3">Parallel beta helix pectate lyase-like protein</fullName>
    </recommendedName>
</protein>
<dbReference type="InterPro" id="IPR012334">
    <property type="entry name" value="Pectin_lyas_fold"/>
</dbReference>
<keyword evidence="2" id="KW-1185">Reference proteome</keyword>
<gene>
    <name evidence="1" type="ORF">C8E00_101561</name>
</gene>
<dbReference type="EMBL" id="SOBR01000001">
    <property type="protein sequence ID" value="TDU25167.1"/>
    <property type="molecule type" value="Genomic_DNA"/>
</dbReference>
<dbReference type="SUPFAM" id="SSF51126">
    <property type="entry name" value="Pectin lyase-like"/>
    <property type="match status" value="1"/>
</dbReference>
<sequence>MNTSRRRLLVRLLHGSVVLTASGLVPGHALGMEKGERKGNTPHGETGAIQVDSIADMQTLDAGQLRDGQRIEVAGFHPGDPLGGGRFIWYANEQRTEDGGTSFSAHGQAGGRFLRRLDDTLTPAMFGARGDGSDQYPALKQLARAASVQRRDVIFAAGDYASSGTGLRFTGIRVTGAGVTRTTIRYTGDTRGSLVEIEDGATLSGMTLDGNVSDDPIRWSTANHDAFTGCLPLDLMGHDVTAHDLVCRRSPLACLRVGAHHFVLRDIVAEHARGNYGDGFFIVDASDGLVERCQARDFTRIGFVSDTYGESPEHILSERIDFVDCVAENGHHASIDYGDDEYNAGFWAENSNNVRFIDCRSRNTTHHGFVATTGRTPALGVGSFSLRGCIAETTGDGYLLSDLHGIPVRHSVDDCLARDVARGFCIEMDLPASRLTGQRLTTLLHGRRRSGNTLSLMGDGHIDIRHIDETWQRFHPRRHESIRASYASVVAADGFKGTLHLAHFQSRHGDTDAPAAVGFKLIGPSHLRACTLSDIHARLFHIPAERISLHDCEISAGWVKAFETLDVDACRLGDGVTRFDIFDTTQQHRYRRCRFDFSPGGGHLYLHNSDKRNPRHVASFDTCRFRKNLAEHGPMIILDAAPGVFLAKQSNILTFRDCTFENTGRTTDIPAIRTHQRPPQTALIGHGNRKNATLGNLTAFELDDGLMADG</sequence>
<comment type="caution">
    <text evidence="1">The sequence shown here is derived from an EMBL/GenBank/DDBJ whole genome shotgun (WGS) entry which is preliminary data.</text>
</comment>
<dbReference type="InterPro" id="IPR011050">
    <property type="entry name" value="Pectin_lyase_fold/virulence"/>
</dbReference>
<accession>A0A4R7NVP7</accession>
<evidence type="ECO:0000313" key="2">
    <source>
        <dbReference type="Proteomes" id="UP000295380"/>
    </source>
</evidence>
<dbReference type="Gene3D" id="2.160.20.10">
    <property type="entry name" value="Single-stranded right-handed beta-helix, Pectin lyase-like"/>
    <property type="match status" value="1"/>
</dbReference>
<organism evidence="1 2">
    <name type="scientific">Chromohalobacter marismortui</name>
    <dbReference type="NCBI Taxonomy" id="42055"/>
    <lineage>
        <taxon>Bacteria</taxon>
        <taxon>Pseudomonadati</taxon>
        <taxon>Pseudomonadota</taxon>
        <taxon>Gammaproteobacteria</taxon>
        <taxon>Oceanospirillales</taxon>
        <taxon>Halomonadaceae</taxon>
        <taxon>Chromohalobacter</taxon>
    </lineage>
</organism>
<dbReference type="Proteomes" id="UP000295380">
    <property type="component" value="Unassembled WGS sequence"/>
</dbReference>
<dbReference type="AlphaFoldDB" id="A0A4R7NVP7"/>
<reference evidence="1 2" key="1">
    <citation type="submission" date="2019-03" db="EMBL/GenBank/DDBJ databases">
        <title>Genomic Encyclopedia of Type Strains, Phase IV (KMG-IV): sequencing the most valuable type-strain genomes for metagenomic binning, comparative biology and taxonomic classification.</title>
        <authorList>
            <person name="Goeker M."/>
        </authorList>
    </citation>
    <scope>NUCLEOTIDE SEQUENCE [LARGE SCALE GENOMIC DNA]</scope>
    <source>
        <strain evidence="1 2">DSM 6770</strain>
    </source>
</reference>
<dbReference type="OrthoDB" id="6177940at2"/>
<evidence type="ECO:0000313" key="1">
    <source>
        <dbReference type="EMBL" id="TDU25167.1"/>
    </source>
</evidence>
<evidence type="ECO:0008006" key="3">
    <source>
        <dbReference type="Google" id="ProtNLM"/>
    </source>
</evidence>
<dbReference type="SMART" id="SM00710">
    <property type="entry name" value="PbH1"/>
    <property type="match status" value="6"/>
</dbReference>
<name>A0A4R7NVP7_9GAMM</name>
<dbReference type="RefSeq" id="WP_133694212.1">
    <property type="nucleotide sequence ID" value="NZ_SOBR01000001.1"/>
</dbReference>
<dbReference type="InterPro" id="IPR006626">
    <property type="entry name" value="PbH1"/>
</dbReference>